<dbReference type="Proteomes" id="UP000626109">
    <property type="component" value="Unassembled WGS sequence"/>
</dbReference>
<dbReference type="InterPro" id="IPR050502">
    <property type="entry name" value="Euk_RNA-bind_prot"/>
</dbReference>
<sequence length="510" mass="54117">MAGASLRASGLPASIGESELRAVFRREDQLSNVQVAKDASGACCGYAILDFESEGAAMRALARYNGRFLPGQRSSLKLSASGPGSGRFPLLAYQLCVGNLAASVTDADLFEAFKALSGDVSGARVIRQEPSGKSRGFGFVRLANDKAVDSMLERARGFQVHGVQVTVCETCQQEMPPGADQRSVFLGNLDLSVTECWLREALAVFGELDSVSVNCNPGARCFGFATFADTEGALGALSLLKDRVLKDREQFRRLHLRWSRPPRAQLRPRGLAPGPGSRFAAPAAPSSLEQDDGLGKEYLQSLQPVRQLDANVMQVPGAAMDATDTAYWLSMMMGQIPRDLGAPPSGPAETAQDPPMQEALQQVPGLVAPDDEKGLESFVANTNGLLVLWSSLEDPPVHENPPVPELAAEDELASLEVCAWCRRASARSWCGCASEERANLEDPPVQEGPQQVPGLVAADAEASLEASAVASESQDQAEGSWSKAPASALGLGGYSSSEDEAEPASKRPKN</sequence>
<keyword evidence="1 2" id="KW-0694">RNA-binding</keyword>
<evidence type="ECO:0000256" key="2">
    <source>
        <dbReference type="PROSITE-ProRule" id="PRU00176"/>
    </source>
</evidence>
<dbReference type="SUPFAM" id="SSF54928">
    <property type="entry name" value="RNA-binding domain, RBD"/>
    <property type="match status" value="2"/>
</dbReference>
<dbReference type="InterPro" id="IPR000504">
    <property type="entry name" value="RRM_dom"/>
</dbReference>
<evidence type="ECO:0000256" key="3">
    <source>
        <dbReference type="SAM" id="MobiDB-lite"/>
    </source>
</evidence>
<feature type="region of interest" description="Disordered" evidence="3">
    <location>
        <begin position="463"/>
        <end position="510"/>
    </location>
</feature>
<comment type="caution">
    <text evidence="5">The sequence shown here is derived from an EMBL/GenBank/DDBJ whole genome shotgun (WGS) entry which is preliminary data.</text>
</comment>
<feature type="domain" description="RRM" evidence="4">
    <location>
        <begin position="182"/>
        <end position="261"/>
    </location>
</feature>
<evidence type="ECO:0000313" key="5">
    <source>
        <dbReference type="EMBL" id="CAE8699851.1"/>
    </source>
</evidence>
<feature type="region of interest" description="Disordered" evidence="3">
    <location>
        <begin position="264"/>
        <end position="291"/>
    </location>
</feature>
<dbReference type="PROSITE" id="PS50102">
    <property type="entry name" value="RRM"/>
    <property type="match status" value="3"/>
</dbReference>
<feature type="domain" description="RRM" evidence="4">
    <location>
        <begin position="4"/>
        <end position="81"/>
    </location>
</feature>
<evidence type="ECO:0000256" key="1">
    <source>
        <dbReference type="ARBA" id="ARBA00022884"/>
    </source>
</evidence>
<dbReference type="SMART" id="SM00360">
    <property type="entry name" value="RRM"/>
    <property type="match status" value="3"/>
</dbReference>
<dbReference type="GO" id="GO:0003729">
    <property type="term" value="F:mRNA binding"/>
    <property type="evidence" value="ECO:0007669"/>
    <property type="project" value="TreeGrafter"/>
</dbReference>
<reference evidence="5" key="1">
    <citation type="submission" date="2021-02" db="EMBL/GenBank/DDBJ databases">
        <authorList>
            <person name="Dougan E. K."/>
            <person name="Rhodes N."/>
            <person name="Thang M."/>
            <person name="Chan C."/>
        </authorList>
    </citation>
    <scope>NUCLEOTIDE SEQUENCE</scope>
</reference>
<dbReference type="PANTHER" id="PTHR48025:SF1">
    <property type="entry name" value="RRM DOMAIN-CONTAINING PROTEIN"/>
    <property type="match status" value="1"/>
</dbReference>
<evidence type="ECO:0000259" key="4">
    <source>
        <dbReference type="PROSITE" id="PS50102"/>
    </source>
</evidence>
<dbReference type="GO" id="GO:0005634">
    <property type="term" value="C:nucleus"/>
    <property type="evidence" value="ECO:0007669"/>
    <property type="project" value="TreeGrafter"/>
</dbReference>
<dbReference type="AlphaFoldDB" id="A0A813KBF2"/>
<dbReference type="Pfam" id="PF00076">
    <property type="entry name" value="RRM_1"/>
    <property type="match status" value="3"/>
</dbReference>
<dbReference type="CDD" id="cd00590">
    <property type="entry name" value="RRM_SF"/>
    <property type="match status" value="2"/>
</dbReference>
<dbReference type="Gene3D" id="3.30.70.330">
    <property type="match status" value="3"/>
</dbReference>
<proteinExistence type="predicted"/>
<dbReference type="InterPro" id="IPR035979">
    <property type="entry name" value="RBD_domain_sf"/>
</dbReference>
<dbReference type="PANTHER" id="PTHR48025">
    <property type="entry name" value="OS02G0815200 PROTEIN"/>
    <property type="match status" value="1"/>
</dbReference>
<organism evidence="5 6">
    <name type="scientific">Polarella glacialis</name>
    <name type="common">Dinoflagellate</name>
    <dbReference type="NCBI Taxonomy" id="89957"/>
    <lineage>
        <taxon>Eukaryota</taxon>
        <taxon>Sar</taxon>
        <taxon>Alveolata</taxon>
        <taxon>Dinophyceae</taxon>
        <taxon>Suessiales</taxon>
        <taxon>Suessiaceae</taxon>
        <taxon>Polarella</taxon>
    </lineage>
</organism>
<feature type="domain" description="RRM" evidence="4">
    <location>
        <begin position="93"/>
        <end position="167"/>
    </location>
</feature>
<gene>
    <name evidence="5" type="ORF">PGLA2088_LOCUS31338</name>
</gene>
<dbReference type="EMBL" id="CAJNNW010029323">
    <property type="protein sequence ID" value="CAE8699851.1"/>
    <property type="molecule type" value="Genomic_DNA"/>
</dbReference>
<protein>
    <recommendedName>
        <fullName evidence="4">RRM domain-containing protein</fullName>
    </recommendedName>
</protein>
<evidence type="ECO:0000313" key="6">
    <source>
        <dbReference type="Proteomes" id="UP000626109"/>
    </source>
</evidence>
<name>A0A813KBF2_POLGL</name>
<feature type="compositionally biased region" description="Low complexity" evidence="3">
    <location>
        <begin position="463"/>
        <end position="473"/>
    </location>
</feature>
<accession>A0A813KBF2</accession>
<dbReference type="InterPro" id="IPR012677">
    <property type="entry name" value="Nucleotide-bd_a/b_plait_sf"/>
</dbReference>